<name>A0A5D3YHK1_9PROT</name>
<sequence length="49" mass="5931">MGFCHPRKSLLQENGKDKKNRFYIRREIAETEEISLRNIVISDRRIKLK</sequence>
<proteinExistence type="predicted"/>
<evidence type="ECO:0000313" key="1">
    <source>
        <dbReference type="EMBL" id="TYP93243.1"/>
    </source>
</evidence>
<dbReference type="EMBL" id="VNHT01000003">
    <property type="protein sequence ID" value="TYP93243.1"/>
    <property type="molecule type" value="Genomic_DNA"/>
</dbReference>
<protein>
    <submittedName>
        <fullName evidence="1">Uncharacterized protein</fullName>
    </submittedName>
</protein>
<gene>
    <name evidence="1" type="ORF">BCL69_100353</name>
</gene>
<dbReference type="AlphaFoldDB" id="A0A5D3YHK1"/>
<evidence type="ECO:0000313" key="2">
    <source>
        <dbReference type="Proteomes" id="UP000324176"/>
    </source>
</evidence>
<organism evidence="1 2">
    <name type="scientific">Nitrosomonas communis</name>
    <dbReference type="NCBI Taxonomy" id="44574"/>
    <lineage>
        <taxon>Bacteria</taxon>
        <taxon>Pseudomonadati</taxon>
        <taxon>Pseudomonadota</taxon>
        <taxon>Betaproteobacteria</taxon>
        <taxon>Nitrosomonadales</taxon>
        <taxon>Nitrosomonadaceae</taxon>
        <taxon>Nitrosomonas</taxon>
    </lineage>
</organism>
<accession>A0A5D3YHK1</accession>
<reference evidence="1 2" key="1">
    <citation type="submission" date="2019-07" db="EMBL/GenBank/DDBJ databases">
        <title>Active sludge and wastewater microbial communities from Klosterneuburg, Austria.</title>
        <authorList>
            <person name="Wagner M."/>
        </authorList>
    </citation>
    <scope>NUCLEOTIDE SEQUENCE [LARGE SCALE GENOMIC DNA]</scope>
    <source>
        <strain evidence="1 2">Nm2</strain>
    </source>
</reference>
<comment type="caution">
    <text evidence="1">The sequence shown here is derived from an EMBL/GenBank/DDBJ whole genome shotgun (WGS) entry which is preliminary data.</text>
</comment>
<dbReference type="Proteomes" id="UP000324176">
    <property type="component" value="Unassembled WGS sequence"/>
</dbReference>